<accession>A0A6B0TS10</accession>
<keyword evidence="1" id="KW-1133">Transmembrane helix</keyword>
<feature type="transmembrane region" description="Helical" evidence="1">
    <location>
        <begin position="48"/>
        <end position="68"/>
    </location>
</feature>
<feature type="transmembrane region" description="Helical" evidence="1">
    <location>
        <begin position="75"/>
        <end position="94"/>
    </location>
</feature>
<dbReference type="AlphaFoldDB" id="A0A6B0TS10"/>
<feature type="transmembrane region" description="Helical" evidence="1">
    <location>
        <begin position="100"/>
        <end position="121"/>
    </location>
</feature>
<dbReference type="Proteomes" id="UP000436016">
    <property type="component" value="Unassembled WGS sequence"/>
</dbReference>
<name>A0A6B0TS10_9RHOB</name>
<feature type="transmembrane region" description="Helical" evidence="1">
    <location>
        <begin position="7"/>
        <end position="28"/>
    </location>
</feature>
<dbReference type="RefSeq" id="WP_160851975.1">
    <property type="nucleotide sequence ID" value="NZ_WUWG01000001.1"/>
</dbReference>
<keyword evidence="3" id="KW-1185">Reference proteome</keyword>
<protein>
    <submittedName>
        <fullName evidence="2">Uncharacterized protein</fullName>
    </submittedName>
</protein>
<evidence type="ECO:0000313" key="2">
    <source>
        <dbReference type="EMBL" id="MXU64518.1"/>
    </source>
</evidence>
<organism evidence="2 3">
    <name type="scientific">Oceanomicrobium pacificus</name>
    <dbReference type="NCBI Taxonomy" id="2692916"/>
    <lineage>
        <taxon>Bacteria</taxon>
        <taxon>Pseudomonadati</taxon>
        <taxon>Pseudomonadota</taxon>
        <taxon>Alphaproteobacteria</taxon>
        <taxon>Rhodobacterales</taxon>
        <taxon>Paracoccaceae</taxon>
        <taxon>Oceanomicrobium</taxon>
    </lineage>
</organism>
<sequence>MQTGRSLANLLYRGTIAVTVLLLVWTLAAIWRDYAEMHAMSHWATKSLWVWGKLQSPVLVFLFLAMMWKHNAFALWMYACLALDFGLRHVLLAAEAARPLTPSILAMAVLFIPPMLVLAYLRREDYLT</sequence>
<evidence type="ECO:0000313" key="3">
    <source>
        <dbReference type="Proteomes" id="UP000436016"/>
    </source>
</evidence>
<keyword evidence="1" id="KW-0472">Membrane</keyword>
<reference evidence="2 3" key="1">
    <citation type="submission" date="2019-12" db="EMBL/GenBank/DDBJ databases">
        <title>Strain KN286 was isolated from seawater, which was collected from Caroline Seamount in the tropical western Pacific.</title>
        <authorList>
            <person name="Wang Q."/>
        </authorList>
    </citation>
    <scope>NUCLEOTIDE SEQUENCE [LARGE SCALE GENOMIC DNA]</scope>
    <source>
        <strain evidence="2 3">KN286</strain>
    </source>
</reference>
<gene>
    <name evidence="2" type="ORF">GSH16_03585</name>
</gene>
<evidence type="ECO:0000256" key="1">
    <source>
        <dbReference type="SAM" id="Phobius"/>
    </source>
</evidence>
<dbReference type="EMBL" id="WUWG01000001">
    <property type="protein sequence ID" value="MXU64518.1"/>
    <property type="molecule type" value="Genomic_DNA"/>
</dbReference>
<proteinExistence type="predicted"/>
<comment type="caution">
    <text evidence="2">The sequence shown here is derived from an EMBL/GenBank/DDBJ whole genome shotgun (WGS) entry which is preliminary data.</text>
</comment>
<keyword evidence="1" id="KW-0812">Transmembrane</keyword>